<evidence type="ECO:0000256" key="6">
    <source>
        <dbReference type="ARBA" id="ARBA00022737"/>
    </source>
</evidence>
<feature type="transmembrane region" description="Helical" evidence="11">
    <location>
        <begin position="592"/>
        <end position="617"/>
    </location>
</feature>
<dbReference type="AlphaFoldDB" id="A0A286GHL4"/>
<dbReference type="SMART" id="SM00155">
    <property type="entry name" value="PLDc"/>
    <property type="match status" value="2"/>
</dbReference>
<evidence type="ECO:0000313" key="13">
    <source>
        <dbReference type="EMBL" id="SOD95027.1"/>
    </source>
</evidence>
<keyword evidence="11" id="KW-0812">Transmembrane</keyword>
<reference evidence="13 14" key="1">
    <citation type="submission" date="2017-09" db="EMBL/GenBank/DDBJ databases">
        <authorList>
            <person name="Ehlers B."/>
            <person name="Leendertz F.H."/>
        </authorList>
    </citation>
    <scope>NUCLEOTIDE SEQUENCE [LARGE SCALE GENOMIC DNA]</scope>
    <source>
        <strain evidence="13 14">USBA 140</strain>
    </source>
</reference>
<feature type="region of interest" description="Disordered" evidence="10">
    <location>
        <begin position="173"/>
        <end position="197"/>
    </location>
</feature>
<dbReference type="PANTHER" id="PTHR18896">
    <property type="entry name" value="PHOSPHOLIPASE D"/>
    <property type="match status" value="1"/>
</dbReference>
<dbReference type="GO" id="GO:0009395">
    <property type="term" value="P:phospholipid catabolic process"/>
    <property type="evidence" value="ECO:0007669"/>
    <property type="project" value="TreeGrafter"/>
</dbReference>
<keyword evidence="11" id="KW-1133">Transmembrane helix</keyword>
<dbReference type="InterPro" id="IPR032816">
    <property type="entry name" value="VTT_dom"/>
</dbReference>
<feature type="domain" description="PLD phosphodiesterase" evidence="12">
    <location>
        <begin position="364"/>
        <end position="391"/>
    </location>
</feature>
<keyword evidence="11" id="KW-0472">Membrane</keyword>
<dbReference type="PANTHER" id="PTHR18896:SF76">
    <property type="entry name" value="PHOSPHOLIPASE"/>
    <property type="match status" value="1"/>
</dbReference>
<dbReference type="InterPro" id="IPR025202">
    <property type="entry name" value="PLD-like_dom"/>
</dbReference>
<dbReference type="GO" id="GO:0004630">
    <property type="term" value="F:phospholipase D activity"/>
    <property type="evidence" value="ECO:0007669"/>
    <property type="project" value="UniProtKB-EC"/>
</dbReference>
<accession>A0A286GHL4</accession>
<dbReference type="Gene3D" id="3.30.870.10">
    <property type="entry name" value="Endonuclease Chain A"/>
    <property type="match status" value="2"/>
</dbReference>
<evidence type="ECO:0000256" key="10">
    <source>
        <dbReference type="SAM" id="MobiDB-lite"/>
    </source>
</evidence>
<evidence type="ECO:0000259" key="12">
    <source>
        <dbReference type="PROSITE" id="PS50035"/>
    </source>
</evidence>
<feature type="transmembrane region" description="Helical" evidence="11">
    <location>
        <begin position="561"/>
        <end position="585"/>
    </location>
</feature>
<evidence type="ECO:0000256" key="9">
    <source>
        <dbReference type="ARBA" id="ARBA00029594"/>
    </source>
</evidence>
<comment type="subcellular location">
    <subcellularLocation>
        <location evidence="3">Secreted</location>
    </subcellularLocation>
</comment>
<name>A0A286GHL4_9PROT</name>
<feature type="transmembrane region" description="Helical" evidence="11">
    <location>
        <begin position="668"/>
        <end position="690"/>
    </location>
</feature>
<comment type="function">
    <text evidence="2">Could be a virulence factor.</text>
</comment>
<comment type="catalytic activity">
    <reaction evidence="1">
        <text>a 1,2-diacyl-sn-glycero-3-phosphocholine + H2O = a 1,2-diacyl-sn-glycero-3-phosphate + choline + H(+)</text>
        <dbReference type="Rhea" id="RHEA:14445"/>
        <dbReference type="ChEBI" id="CHEBI:15354"/>
        <dbReference type="ChEBI" id="CHEBI:15377"/>
        <dbReference type="ChEBI" id="CHEBI:15378"/>
        <dbReference type="ChEBI" id="CHEBI:57643"/>
        <dbReference type="ChEBI" id="CHEBI:58608"/>
        <dbReference type="EC" id="3.1.4.4"/>
    </reaction>
</comment>
<dbReference type="GO" id="GO:0005576">
    <property type="term" value="C:extracellular region"/>
    <property type="evidence" value="ECO:0007669"/>
    <property type="project" value="UniProtKB-SubCell"/>
</dbReference>
<protein>
    <recommendedName>
        <fullName evidence="4">Phospholipase D</fullName>
    </recommendedName>
    <alternativeName>
        <fullName evidence="9">Choline phosphatase</fullName>
    </alternativeName>
</protein>
<feature type="compositionally biased region" description="Basic and acidic residues" evidence="10">
    <location>
        <begin position="173"/>
        <end position="189"/>
    </location>
</feature>
<dbReference type="Pfam" id="PF13091">
    <property type="entry name" value="PLDc_2"/>
    <property type="match status" value="1"/>
</dbReference>
<gene>
    <name evidence="13" type="ORF">SAMN05421508_104202</name>
</gene>
<keyword evidence="5" id="KW-0964">Secreted</keyword>
<evidence type="ECO:0000313" key="14">
    <source>
        <dbReference type="Proteomes" id="UP000219621"/>
    </source>
</evidence>
<feature type="domain" description="PLD phosphodiesterase" evidence="12">
    <location>
        <begin position="145"/>
        <end position="172"/>
    </location>
</feature>
<keyword evidence="14" id="KW-1185">Reference proteome</keyword>
<keyword evidence="6" id="KW-0677">Repeat</keyword>
<dbReference type="OrthoDB" id="8828485at2"/>
<keyword evidence="8" id="KW-0443">Lipid metabolism</keyword>
<evidence type="ECO:0000256" key="1">
    <source>
        <dbReference type="ARBA" id="ARBA00000798"/>
    </source>
</evidence>
<dbReference type="Pfam" id="PF09335">
    <property type="entry name" value="VTT_dom"/>
    <property type="match status" value="1"/>
</dbReference>
<keyword evidence="7" id="KW-0378">Hydrolase</keyword>
<dbReference type="CDD" id="cd09140">
    <property type="entry name" value="PLDc_vPLD1_2_like_bac_1"/>
    <property type="match status" value="1"/>
</dbReference>
<evidence type="ECO:0000256" key="8">
    <source>
        <dbReference type="ARBA" id="ARBA00023098"/>
    </source>
</evidence>
<proteinExistence type="predicted"/>
<dbReference type="SUPFAM" id="SSF56024">
    <property type="entry name" value="Phospholipase D/nuclease"/>
    <property type="match status" value="2"/>
</dbReference>
<feature type="transmembrane region" description="Helical" evidence="11">
    <location>
        <begin position="512"/>
        <end position="531"/>
    </location>
</feature>
<dbReference type="InterPro" id="IPR001736">
    <property type="entry name" value="PLipase_D/transphosphatidylase"/>
</dbReference>
<dbReference type="RefSeq" id="WP_097279160.1">
    <property type="nucleotide sequence ID" value="NZ_OCNJ01000004.1"/>
</dbReference>
<feature type="transmembrane region" description="Helical" evidence="11">
    <location>
        <begin position="637"/>
        <end position="656"/>
    </location>
</feature>
<evidence type="ECO:0000256" key="7">
    <source>
        <dbReference type="ARBA" id="ARBA00022801"/>
    </source>
</evidence>
<feature type="transmembrane region" description="Helical" evidence="11">
    <location>
        <begin position="702"/>
        <end position="723"/>
    </location>
</feature>
<organism evidence="13 14">
    <name type="scientific">Caenispirillum bisanense</name>
    <dbReference type="NCBI Taxonomy" id="414052"/>
    <lineage>
        <taxon>Bacteria</taxon>
        <taxon>Pseudomonadati</taxon>
        <taxon>Pseudomonadota</taxon>
        <taxon>Alphaproteobacteria</taxon>
        <taxon>Rhodospirillales</taxon>
        <taxon>Novispirillaceae</taxon>
        <taxon>Caenispirillum</taxon>
    </lineage>
</organism>
<dbReference type="EMBL" id="OCNJ01000004">
    <property type="protein sequence ID" value="SOD95027.1"/>
    <property type="molecule type" value="Genomic_DNA"/>
</dbReference>
<dbReference type="PROSITE" id="PS50035">
    <property type="entry name" value="PLD"/>
    <property type="match status" value="2"/>
</dbReference>
<evidence type="ECO:0000256" key="11">
    <source>
        <dbReference type="SAM" id="Phobius"/>
    </source>
</evidence>
<sequence>MSTPRPTADAAPLTVAPPADVLHRPGVAWRVSRAGRATALVDGAAYFAALRQALLTARRQVILLGWDVDGRTELVGETPPGDGGPRALRDFLGWLVDRRPDLNVHILLWDYTLLYALDREPLPKVTLGWTTPDRVRLHLDDRLPMEASHHEKVVVIDDALAFCGGMDVSIRRWDTPAHDPADPRRRDPGGEAYPPVHDVQMLLSGPAAADLGDLARARWQRATGERLAAPLPDDGPPPWPPGLPAAFRDVPVAISRTRPARKPERAVAEIRDLYCAAIGAAQHFVVVENQYLTAAPVADALAARLREAPDLEVLLVGPRTAMDWLEESTMGAGRAAFMARLAATGAGDRVRLVAPLVGEGEAAQDVKVHSKLMIVDDRLLTIGSANLANRSMGLDTETNVTLAAEHEGHASAIAELRRRLLAEHMGCTPDAVAEAEAAAGGSLLRAVEALDGRCPTRRLETVDPGPADPAETTALLSRIGDPERPIDFERFVADQVPEAPVGARRRPLTAHLWIGLVVVALIAGAVALWQLTPLRQGLDPQVLLAWAGQVRDVPWTPAAVIGGYVVLGLVAFPITVLITVTAMIFGPTLGFAYAAVGAVTSAMVSFGLGSALGRRLVRRYAGATVNRMSRAMGDRGIVAVVFLRVAPVAPFLLINLVAGASHVRFRDFLAGTLIGMLPGIAVMTLLGTSIMDLIDEPTPGRIALLVGCLVLWLAVSVGLQRLVARRRRGRDGN</sequence>
<evidence type="ECO:0000256" key="2">
    <source>
        <dbReference type="ARBA" id="ARBA00003145"/>
    </source>
</evidence>
<evidence type="ECO:0000256" key="3">
    <source>
        <dbReference type="ARBA" id="ARBA00004613"/>
    </source>
</evidence>
<dbReference type="InterPro" id="IPR015679">
    <property type="entry name" value="PLipase_D_fam"/>
</dbReference>
<evidence type="ECO:0000256" key="5">
    <source>
        <dbReference type="ARBA" id="ARBA00022525"/>
    </source>
</evidence>
<evidence type="ECO:0000256" key="4">
    <source>
        <dbReference type="ARBA" id="ARBA00018392"/>
    </source>
</evidence>
<dbReference type="Proteomes" id="UP000219621">
    <property type="component" value="Unassembled WGS sequence"/>
</dbReference>